<evidence type="ECO:0000313" key="2">
    <source>
        <dbReference type="Proteomes" id="UP000612956"/>
    </source>
</evidence>
<organism evidence="1 2">
    <name type="scientific">Nocardia camponoti</name>
    <dbReference type="NCBI Taxonomy" id="1616106"/>
    <lineage>
        <taxon>Bacteria</taxon>
        <taxon>Bacillati</taxon>
        <taxon>Actinomycetota</taxon>
        <taxon>Actinomycetes</taxon>
        <taxon>Mycobacteriales</taxon>
        <taxon>Nocardiaceae</taxon>
        <taxon>Nocardia</taxon>
    </lineage>
</organism>
<gene>
    <name evidence="1" type="ORF">GCM10011591_04160</name>
</gene>
<dbReference type="SUPFAM" id="SSF54427">
    <property type="entry name" value="NTF2-like"/>
    <property type="match status" value="1"/>
</dbReference>
<protein>
    <recommendedName>
        <fullName evidence="3">Nuclear transport factor 2 family protein</fullName>
    </recommendedName>
</protein>
<proteinExistence type="predicted"/>
<dbReference type="InterPro" id="IPR032710">
    <property type="entry name" value="NTF2-like_dom_sf"/>
</dbReference>
<keyword evidence="2" id="KW-1185">Reference proteome</keyword>
<dbReference type="RefSeq" id="WP_188826985.1">
    <property type="nucleotide sequence ID" value="NZ_BMMW01000001.1"/>
</dbReference>
<dbReference type="Gene3D" id="3.10.450.50">
    <property type="match status" value="1"/>
</dbReference>
<comment type="caution">
    <text evidence="1">The sequence shown here is derived from an EMBL/GenBank/DDBJ whole genome shotgun (WGS) entry which is preliminary data.</text>
</comment>
<evidence type="ECO:0000313" key="1">
    <source>
        <dbReference type="EMBL" id="GGK35676.1"/>
    </source>
</evidence>
<reference evidence="1" key="2">
    <citation type="submission" date="2020-09" db="EMBL/GenBank/DDBJ databases">
        <authorList>
            <person name="Sun Q."/>
            <person name="Zhou Y."/>
        </authorList>
    </citation>
    <scope>NUCLEOTIDE SEQUENCE</scope>
    <source>
        <strain evidence="1">CGMCC 4.7278</strain>
    </source>
</reference>
<accession>A0A917QA53</accession>
<sequence length="105" mass="11613">MSPTAPLDPAVEVFIDALNAHDTDRFFAVLARDATMSDDGVERDLAQWTEAEIFSSNGHIRVETICADGLSFVADYTNTRGGSMRTNWQFVVRDGLIARFEAEQA</sequence>
<dbReference type="EMBL" id="BMMW01000001">
    <property type="protein sequence ID" value="GGK35676.1"/>
    <property type="molecule type" value="Genomic_DNA"/>
</dbReference>
<dbReference type="Proteomes" id="UP000612956">
    <property type="component" value="Unassembled WGS sequence"/>
</dbReference>
<name>A0A917QA53_9NOCA</name>
<dbReference type="AlphaFoldDB" id="A0A917QA53"/>
<reference evidence="1" key="1">
    <citation type="journal article" date="2014" name="Int. J. Syst. Evol. Microbiol.">
        <title>Complete genome sequence of Corynebacterium casei LMG S-19264T (=DSM 44701T), isolated from a smear-ripened cheese.</title>
        <authorList>
            <consortium name="US DOE Joint Genome Institute (JGI-PGF)"/>
            <person name="Walter F."/>
            <person name="Albersmeier A."/>
            <person name="Kalinowski J."/>
            <person name="Ruckert C."/>
        </authorList>
    </citation>
    <scope>NUCLEOTIDE SEQUENCE</scope>
    <source>
        <strain evidence="1">CGMCC 4.7278</strain>
    </source>
</reference>
<evidence type="ECO:0008006" key="3">
    <source>
        <dbReference type="Google" id="ProtNLM"/>
    </source>
</evidence>